<dbReference type="PANTHER" id="PTHR30535:SF34">
    <property type="entry name" value="MOLYBDATE-BINDING PROTEIN MOLA"/>
    <property type="match status" value="1"/>
</dbReference>
<dbReference type="Proteomes" id="UP000264702">
    <property type="component" value="Unassembled WGS sequence"/>
</dbReference>
<dbReference type="OrthoDB" id="9787830at2"/>
<gene>
    <name evidence="4" type="ORF">D0Y96_09375</name>
</gene>
<dbReference type="SUPFAM" id="SSF53807">
    <property type="entry name" value="Helical backbone' metal receptor"/>
    <property type="match status" value="1"/>
</dbReference>
<dbReference type="Pfam" id="PF01497">
    <property type="entry name" value="Peripla_BP_2"/>
    <property type="match status" value="1"/>
</dbReference>
<dbReference type="Gene3D" id="3.40.50.1980">
    <property type="entry name" value="Nitrogenase molybdenum iron protein domain"/>
    <property type="match status" value="2"/>
</dbReference>
<dbReference type="RefSeq" id="WP_117299103.1">
    <property type="nucleotide sequence ID" value="NZ_QVQT02000003.1"/>
</dbReference>
<dbReference type="InterPro" id="IPR002491">
    <property type="entry name" value="ABC_transptr_periplasmic_BD"/>
</dbReference>
<name>A0A372IQY1_9BACT</name>
<evidence type="ECO:0000313" key="4">
    <source>
        <dbReference type="EMBL" id="RFU16933.1"/>
    </source>
</evidence>
<sequence length="290" mass="31769">MTRTVRSVLAAALGMMLCAVSASAARTVTDELGRTMTVPDHPHRIVCLVPSITDDVYALGAGDDVIAVSDYTKYPAEARLKPSVGLPLSPSIETILALHPDLVLGSSDHNRIASVDRLQQMGIPVFMVDPHGIAGIYKSLHTLGQALHREEAAESLIHQLHQREQAVRLRVQGKPVVSIFMPIWYDPIVTIGEHAFISELIDIAGGHSITSDIHQEWPQVSLEAIIARRPEGLLLVRGARMSLSDLTGRPGWDMLPAMKNHRFYYVDDRIDLPAPVAFDALEELAAELHP</sequence>
<dbReference type="PANTHER" id="PTHR30535">
    <property type="entry name" value="VITAMIN B12-BINDING PROTEIN"/>
    <property type="match status" value="1"/>
</dbReference>
<accession>A0A372IQY1</accession>
<dbReference type="NCBIfam" id="NF038402">
    <property type="entry name" value="TroA_like"/>
    <property type="match status" value="1"/>
</dbReference>
<feature type="chain" id="PRO_5016604735" evidence="2">
    <location>
        <begin position="25"/>
        <end position="290"/>
    </location>
</feature>
<evidence type="ECO:0000313" key="5">
    <source>
        <dbReference type="Proteomes" id="UP000264702"/>
    </source>
</evidence>
<proteinExistence type="predicted"/>
<evidence type="ECO:0000259" key="3">
    <source>
        <dbReference type="PROSITE" id="PS50983"/>
    </source>
</evidence>
<dbReference type="CDD" id="cd01144">
    <property type="entry name" value="BtuF"/>
    <property type="match status" value="1"/>
</dbReference>
<evidence type="ECO:0000256" key="1">
    <source>
        <dbReference type="ARBA" id="ARBA00022729"/>
    </source>
</evidence>
<dbReference type="AlphaFoldDB" id="A0A372IQY1"/>
<feature type="signal peptide" evidence="2">
    <location>
        <begin position="1"/>
        <end position="24"/>
    </location>
</feature>
<keyword evidence="5" id="KW-1185">Reference proteome</keyword>
<evidence type="ECO:0000256" key="2">
    <source>
        <dbReference type="SAM" id="SignalP"/>
    </source>
</evidence>
<dbReference type="InterPro" id="IPR050902">
    <property type="entry name" value="ABC_Transporter_SBP"/>
</dbReference>
<reference evidence="4 5" key="1">
    <citation type="submission" date="2018-08" db="EMBL/GenBank/DDBJ databases">
        <title>Acidipila sp. 4G-K13, an acidobacterium isolated from forest soil.</title>
        <authorList>
            <person name="Gao Z.-H."/>
            <person name="Qiu L.-H."/>
        </authorList>
    </citation>
    <scope>NUCLEOTIDE SEQUENCE [LARGE SCALE GENOMIC DNA]</scope>
    <source>
        <strain evidence="4 5">4G-K13</strain>
    </source>
</reference>
<organism evidence="4 5">
    <name type="scientific">Paracidobacterium acidisoli</name>
    <dbReference type="NCBI Taxonomy" id="2303751"/>
    <lineage>
        <taxon>Bacteria</taxon>
        <taxon>Pseudomonadati</taxon>
        <taxon>Acidobacteriota</taxon>
        <taxon>Terriglobia</taxon>
        <taxon>Terriglobales</taxon>
        <taxon>Acidobacteriaceae</taxon>
        <taxon>Paracidobacterium</taxon>
    </lineage>
</organism>
<feature type="domain" description="Fe/B12 periplasmic-binding" evidence="3">
    <location>
        <begin position="44"/>
        <end position="290"/>
    </location>
</feature>
<keyword evidence="1 2" id="KW-0732">Signal</keyword>
<protein>
    <submittedName>
        <fullName evidence="4">Cobalamin-binding protein</fullName>
    </submittedName>
</protein>
<dbReference type="PROSITE" id="PS50983">
    <property type="entry name" value="FE_B12_PBP"/>
    <property type="match status" value="1"/>
</dbReference>
<dbReference type="InterPro" id="IPR054828">
    <property type="entry name" value="Vit_B12_bind_prot"/>
</dbReference>
<dbReference type="EMBL" id="QVQT01000003">
    <property type="protein sequence ID" value="RFU16933.1"/>
    <property type="molecule type" value="Genomic_DNA"/>
</dbReference>
<dbReference type="GO" id="GO:0071281">
    <property type="term" value="P:cellular response to iron ion"/>
    <property type="evidence" value="ECO:0007669"/>
    <property type="project" value="TreeGrafter"/>
</dbReference>
<comment type="caution">
    <text evidence="4">The sequence shown here is derived from an EMBL/GenBank/DDBJ whole genome shotgun (WGS) entry which is preliminary data.</text>
</comment>